<dbReference type="KEGG" id="cvn:111104298"/>
<reference evidence="4" key="1">
    <citation type="submission" date="2025-08" db="UniProtKB">
        <authorList>
            <consortium name="RefSeq"/>
        </authorList>
    </citation>
    <scope>IDENTIFICATION</scope>
    <source>
        <tissue evidence="4">Whole sample</tissue>
    </source>
</reference>
<evidence type="ECO:0000256" key="1">
    <source>
        <dbReference type="ARBA" id="ARBA00009526"/>
    </source>
</evidence>
<dbReference type="InterPro" id="IPR018952">
    <property type="entry name" value="2-5-oligoAdlate_synth_1_dom2/C"/>
</dbReference>
<dbReference type="GeneID" id="111104298"/>
<dbReference type="SUPFAM" id="SSF81301">
    <property type="entry name" value="Nucleotidyltransferase"/>
    <property type="match status" value="1"/>
</dbReference>
<evidence type="ECO:0000313" key="3">
    <source>
        <dbReference type="Proteomes" id="UP000694844"/>
    </source>
</evidence>
<proteinExistence type="inferred from homology"/>
<dbReference type="InterPro" id="IPR043519">
    <property type="entry name" value="NT_sf"/>
</dbReference>
<name>A0A8B8AQX1_CRAVI</name>
<dbReference type="Gene3D" id="1.10.1410.20">
    <property type="entry name" value="2'-5'-oligoadenylate synthetase 1, domain 2"/>
    <property type="match status" value="1"/>
</dbReference>
<gene>
    <name evidence="4" type="primary">LOC111104298</name>
</gene>
<feature type="domain" description="2'-5'-oligoadenylate synthetase 1" evidence="2">
    <location>
        <begin position="218"/>
        <end position="372"/>
    </location>
</feature>
<dbReference type="PANTHER" id="PTHR11258">
    <property type="entry name" value="2-5 OLIGOADENYLATE SYNTHETASE"/>
    <property type="match status" value="1"/>
</dbReference>
<dbReference type="GO" id="GO:0016020">
    <property type="term" value="C:membrane"/>
    <property type="evidence" value="ECO:0007669"/>
    <property type="project" value="TreeGrafter"/>
</dbReference>
<dbReference type="RefSeq" id="XP_022293872.1">
    <property type="nucleotide sequence ID" value="XM_022438164.1"/>
</dbReference>
<protein>
    <submittedName>
        <fullName evidence="4">2'-5'-oligoadenylate synthase 1A-like isoform X1</fullName>
    </submittedName>
</protein>
<dbReference type="GO" id="GO:0005829">
    <property type="term" value="C:cytosol"/>
    <property type="evidence" value="ECO:0007669"/>
    <property type="project" value="TreeGrafter"/>
</dbReference>
<organism evidence="3 4">
    <name type="scientific">Crassostrea virginica</name>
    <name type="common">Eastern oyster</name>
    <dbReference type="NCBI Taxonomy" id="6565"/>
    <lineage>
        <taxon>Eukaryota</taxon>
        <taxon>Metazoa</taxon>
        <taxon>Spiralia</taxon>
        <taxon>Lophotrochozoa</taxon>
        <taxon>Mollusca</taxon>
        <taxon>Bivalvia</taxon>
        <taxon>Autobranchia</taxon>
        <taxon>Pteriomorphia</taxon>
        <taxon>Ostreida</taxon>
        <taxon>Ostreoidea</taxon>
        <taxon>Ostreidae</taxon>
        <taxon>Crassostrea</taxon>
    </lineage>
</organism>
<evidence type="ECO:0000259" key="2">
    <source>
        <dbReference type="Pfam" id="PF10421"/>
    </source>
</evidence>
<sequence length="389" mass="44426">MPKKRPTFLYRRKHAEDFPYCCDTCVPELRFKLLRHKEQHDNVVHGIPIISHESKKAAMISSLHAAPMSTLACTSPLSAVSMRELNTFIETEIEPDTENNQSCNFAVDRLCYFMQNNFPYQLRPSKIQKIGSLEKGTAVKGKSDADLVVFLATFHTVSELSQKLASILDTIKLYLFTYDECDITGTTSYAVKVSLSCDDHSHNVDILPSVNILETMSKEDIYEEMASGSSSYTRDYYSAALAPLQIQFVSSFKAKVKTLIRLMKYWRKTDFEESTGTLRLPSSYLLELIVFGEWERAGSPNDFDLRRGFYHVLTAVANYSKLKLAWTRNYTSHHCRDPFYVLDPANPFNNVMNTCNCWESVAEKARSFMKTAPLFMGLSDFDGWLLKID</sequence>
<dbReference type="GO" id="GO:0001730">
    <property type="term" value="F:2'-5'-oligoadenylate synthetase activity"/>
    <property type="evidence" value="ECO:0007669"/>
    <property type="project" value="TreeGrafter"/>
</dbReference>
<dbReference type="AlphaFoldDB" id="A0A8B8AQX1"/>
<comment type="similarity">
    <text evidence="1">Belongs to the 2-5A synthase family.</text>
</comment>
<dbReference type="SUPFAM" id="SSF81631">
    <property type="entry name" value="PAP/OAS1 substrate-binding domain"/>
    <property type="match status" value="1"/>
</dbReference>
<dbReference type="GO" id="GO:0003725">
    <property type="term" value="F:double-stranded RNA binding"/>
    <property type="evidence" value="ECO:0007669"/>
    <property type="project" value="TreeGrafter"/>
</dbReference>
<dbReference type="PROSITE" id="PS50152">
    <property type="entry name" value="25A_SYNTH_3"/>
    <property type="match status" value="1"/>
</dbReference>
<accession>A0A8B8AQX1</accession>
<evidence type="ECO:0000313" key="4">
    <source>
        <dbReference type="RefSeq" id="XP_022293872.1"/>
    </source>
</evidence>
<dbReference type="GO" id="GO:0005654">
    <property type="term" value="C:nucleoplasm"/>
    <property type="evidence" value="ECO:0007669"/>
    <property type="project" value="TreeGrafter"/>
</dbReference>
<keyword evidence="3" id="KW-1185">Reference proteome</keyword>
<dbReference type="Proteomes" id="UP000694844">
    <property type="component" value="Chromosome 7"/>
</dbReference>
<dbReference type="Gene3D" id="3.30.460.10">
    <property type="entry name" value="Beta Polymerase, domain 2"/>
    <property type="match status" value="1"/>
</dbReference>
<dbReference type="OrthoDB" id="415134at2759"/>
<dbReference type="Pfam" id="PF10421">
    <property type="entry name" value="OAS1_C"/>
    <property type="match status" value="1"/>
</dbReference>
<dbReference type="PANTHER" id="PTHR11258:SF11">
    <property type="entry name" value="C2H2-TYPE DOMAIN-CONTAINING PROTEIN"/>
    <property type="match status" value="1"/>
</dbReference>